<dbReference type="Proteomes" id="UP000437709">
    <property type="component" value="Unassembled WGS sequence"/>
</dbReference>
<dbReference type="SUPFAM" id="SSF51735">
    <property type="entry name" value="NAD(P)-binding Rossmann-fold domains"/>
    <property type="match status" value="1"/>
</dbReference>
<comment type="caution">
    <text evidence="4">The sequence shown here is derived from an EMBL/GenBank/DDBJ whole genome shotgun (WGS) entry which is preliminary data.</text>
</comment>
<name>A0A6N7END3_9MICO</name>
<comment type="similarity">
    <text evidence="1">Belongs to the short-chain dehydrogenases/reductases (SDR) family.</text>
</comment>
<dbReference type="PRINTS" id="PR00081">
    <property type="entry name" value="GDHRDH"/>
</dbReference>
<evidence type="ECO:0000256" key="1">
    <source>
        <dbReference type="ARBA" id="ARBA00006484"/>
    </source>
</evidence>
<dbReference type="OrthoDB" id="9793325at2"/>
<evidence type="ECO:0000256" key="3">
    <source>
        <dbReference type="SAM" id="MobiDB-lite"/>
    </source>
</evidence>
<dbReference type="InterPro" id="IPR036291">
    <property type="entry name" value="NAD(P)-bd_dom_sf"/>
</dbReference>
<gene>
    <name evidence="4" type="ORF">GB881_18295</name>
</gene>
<proteinExistence type="inferred from homology"/>
<feature type="region of interest" description="Disordered" evidence="3">
    <location>
        <begin position="90"/>
        <end position="128"/>
    </location>
</feature>
<keyword evidence="2" id="KW-0560">Oxidoreductase</keyword>
<reference evidence="4 5" key="1">
    <citation type="submission" date="2019-10" db="EMBL/GenBank/DDBJ databases">
        <title>Georgenia wutianyii sp. nov. and Georgenia yuyongxinii sp. nov. isolated from plateau pika (Ochotona curzoniae) in the Qinghai-Tibet plateau of China.</title>
        <authorList>
            <person name="Tian Z."/>
        </authorList>
    </citation>
    <scope>NUCLEOTIDE SEQUENCE [LARGE SCALE GENOMIC DNA]</scope>
    <source>
        <strain evidence="4 5">JCM 19765</strain>
    </source>
</reference>
<accession>A0A6N7END3</accession>
<evidence type="ECO:0000313" key="5">
    <source>
        <dbReference type="Proteomes" id="UP000437709"/>
    </source>
</evidence>
<dbReference type="Pfam" id="PF00106">
    <property type="entry name" value="adh_short"/>
    <property type="match status" value="1"/>
</dbReference>
<keyword evidence="5" id="KW-1185">Reference proteome</keyword>
<dbReference type="Gene3D" id="3.40.50.720">
    <property type="entry name" value="NAD(P)-binding Rossmann-like Domain"/>
    <property type="match status" value="1"/>
</dbReference>
<dbReference type="EMBL" id="WHPC01000132">
    <property type="protein sequence ID" value="MPV38961.1"/>
    <property type="molecule type" value="Genomic_DNA"/>
</dbReference>
<organism evidence="4 5">
    <name type="scientific">Georgenia subflava</name>
    <dbReference type="NCBI Taxonomy" id="1622177"/>
    <lineage>
        <taxon>Bacteria</taxon>
        <taxon>Bacillati</taxon>
        <taxon>Actinomycetota</taxon>
        <taxon>Actinomycetes</taxon>
        <taxon>Micrococcales</taxon>
        <taxon>Bogoriellaceae</taxon>
        <taxon>Georgenia</taxon>
    </lineage>
</organism>
<dbReference type="GO" id="GO:0016491">
    <property type="term" value="F:oxidoreductase activity"/>
    <property type="evidence" value="ECO:0007669"/>
    <property type="project" value="UniProtKB-KW"/>
</dbReference>
<protein>
    <submittedName>
        <fullName evidence="4">SDR family NAD(P)-dependent oxidoreductase</fullName>
    </submittedName>
</protein>
<sequence>MRDDDGVGLTGRKALVTGAASGIGAAVARELAGHGADVVVCDVDADGAQALAAQIGGEAWAVDLSDTAALADLRLDVDVVVNNAGIQHDAPMDVKRPVGGRRQGMRGARLGPEDRGSGLGRCRGQCGA</sequence>
<dbReference type="InterPro" id="IPR002347">
    <property type="entry name" value="SDR_fam"/>
</dbReference>
<dbReference type="PANTHER" id="PTHR43669">
    <property type="entry name" value="5-KETO-D-GLUCONATE 5-REDUCTASE"/>
    <property type="match status" value="1"/>
</dbReference>
<dbReference type="PANTHER" id="PTHR43669:SF8">
    <property type="entry name" value="SHORT-CHAIN TYPE DEHYDROGENASE_REDUCTASE-RELATED"/>
    <property type="match status" value="1"/>
</dbReference>
<evidence type="ECO:0000313" key="4">
    <source>
        <dbReference type="EMBL" id="MPV38961.1"/>
    </source>
</evidence>
<feature type="compositionally biased region" description="Gly residues" evidence="3">
    <location>
        <begin position="117"/>
        <end position="128"/>
    </location>
</feature>
<evidence type="ECO:0000256" key="2">
    <source>
        <dbReference type="ARBA" id="ARBA00023002"/>
    </source>
</evidence>
<dbReference type="AlphaFoldDB" id="A0A6N7END3"/>